<dbReference type="InterPro" id="IPR050378">
    <property type="entry name" value="Metallo-dep_Hydrolases_sf"/>
</dbReference>
<feature type="signal peptide" evidence="1">
    <location>
        <begin position="1"/>
        <end position="19"/>
    </location>
</feature>
<dbReference type="PANTHER" id="PTHR11647:SF1">
    <property type="entry name" value="COLLAPSIN RESPONSE MEDIATOR PROTEIN"/>
    <property type="match status" value="1"/>
</dbReference>
<name>A0ABV8SYC6_9GAMM</name>
<keyword evidence="1" id="KW-0732">Signal</keyword>
<dbReference type="Proteomes" id="UP001595904">
    <property type="component" value="Unassembled WGS sequence"/>
</dbReference>
<evidence type="ECO:0000313" key="3">
    <source>
        <dbReference type="EMBL" id="MFC4312487.1"/>
    </source>
</evidence>
<proteinExistence type="predicted"/>
<evidence type="ECO:0000256" key="1">
    <source>
        <dbReference type="SAM" id="SignalP"/>
    </source>
</evidence>
<accession>A0ABV8SYC6</accession>
<reference evidence="4" key="1">
    <citation type="journal article" date="2019" name="Int. J. Syst. Evol. Microbiol.">
        <title>The Global Catalogue of Microorganisms (GCM) 10K type strain sequencing project: providing services to taxonomists for standard genome sequencing and annotation.</title>
        <authorList>
            <consortium name="The Broad Institute Genomics Platform"/>
            <consortium name="The Broad Institute Genome Sequencing Center for Infectious Disease"/>
            <person name="Wu L."/>
            <person name="Ma J."/>
        </authorList>
    </citation>
    <scope>NUCLEOTIDE SEQUENCE [LARGE SCALE GENOMIC DNA]</scope>
    <source>
        <strain evidence="4">CGMCC 1.10759</strain>
    </source>
</reference>
<dbReference type="InterPro" id="IPR011059">
    <property type="entry name" value="Metal-dep_hydrolase_composite"/>
</dbReference>
<feature type="chain" id="PRO_5047460540" evidence="1">
    <location>
        <begin position="20"/>
        <end position="549"/>
    </location>
</feature>
<dbReference type="SUPFAM" id="SSF51338">
    <property type="entry name" value="Composite domain of metallo-dependent hydrolases"/>
    <property type="match status" value="1"/>
</dbReference>
<dbReference type="Pfam" id="PF07969">
    <property type="entry name" value="Amidohydro_3"/>
    <property type="match status" value="1"/>
</dbReference>
<keyword evidence="4" id="KW-1185">Reference proteome</keyword>
<dbReference type="InterPro" id="IPR032466">
    <property type="entry name" value="Metal_Hydrolase"/>
</dbReference>
<gene>
    <name evidence="3" type="ORF">ACFPN2_25615</name>
</gene>
<evidence type="ECO:0000313" key="4">
    <source>
        <dbReference type="Proteomes" id="UP001595904"/>
    </source>
</evidence>
<dbReference type="Gene3D" id="2.30.40.10">
    <property type="entry name" value="Urease, subunit C, domain 1"/>
    <property type="match status" value="1"/>
</dbReference>
<dbReference type="SUPFAM" id="SSF51556">
    <property type="entry name" value="Metallo-dependent hydrolases"/>
    <property type="match status" value="1"/>
</dbReference>
<sequence length="549" mass="59237">MKRLALATLCALTLGAVQAEGPAPSYDLVIRNGRVLDGLGNPWINADVAIANGRIAAVGKIAERGRKEIDARGLYVSPGWIDMMDQSGEVLRTEGRAENKLLQGVTSAIAGEGGTPVAAEEIPAYFAQLERQGISLNFGSYYGTAQARVAVMGDGAGEPTPEQLEKMKSLVATAMRGGAVGVATALIYPPDSFQSTRDLIELSKVAASCGGIYASHMRDESANLLSAISESIEIGEQAGIPIEIFHLKGAYQPGWHQLMPQAVAQVDAARQRGVDIAADMYLYEAGGTGLEITVPSWVWEGGFKQGLKKLESRKVRERLKREVAGGSLPGWSNLVHASGGWDRVVLANAYNPKYERFHNRSLAAIGKELGKDPADVAWDIVIEAQPHRAMALFFMMDEKDIETALRTPWVSLGSDASASEKLNATDALGLPHPRSYGNFPRLIAEYVRKRGVLTLPDAIRKLTSWPATRMRQFDRGAIRTGLWADITVFDYDRIQDRATYQNPTATPEGIQYVLVNGQVVVSEGRHTGAKPGVALKNSGCAKDPADART</sequence>
<feature type="domain" description="Amidohydrolase 3" evidence="2">
    <location>
        <begin position="399"/>
        <end position="521"/>
    </location>
</feature>
<dbReference type="RefSeq" id="WP_380601917.1">
    <property type="nucleotide sequence ID" value="NZ_JBHSDU010000014.1"/>
</dbReference>
<evidence type="ECO:0000259" key="2">
    <source>
        <dbReference type="Pfam" id="PF07969"/>
    </source>
</evidence>
<dbReference type="Gene3D" id="3.20.20.140">
    <property type="entry name" value="Metal-dependent hydrolases"/>
    <property type="match status" value="2"/>
</dbReference>
<organism evidence="3 4">
    <name type="scientific">Steroidobacter flavus</name>
    <dbReference type="NCBI Taxonomy" id="1842136"/>
    <lineage>
        <taxon>Bacteria</taxon>
        <taxon>Pseudomonadati</taxon>
        <taxon>Pseudomonadota</taxon>
        <taxon>Gammaproteobacteria</taxon>
        <taxon>Steroidobacterales</taxon>
        <taxon>Steroidobacteraceae</taxon>
        <taxon>Steroidobacter</taxon>
    </lineage>
</organism>
<protein>
    <submittedName>
        <fullName evidence="3">Amidohydrolase family protein</fullName>
    </submittedName>
</protein>
<comment type="caution">
    <text evidence="3">The sequence shown here is derived from an EMBL/GenBank/DDBJ whole genome shotgun (WGS) entry which is preliminary data.</text>
</comment>
<dbReference type="InterPro" id="IPR013108">
    <property type="entry name" value="Amidohydro_3"/>
</dbReference>
<dbReference type="CDD" id="cd01297">
    <property type="entry name" value="D-aminoacylase"/>
    <property type="match status" value="1"/>
</dbReference>
<dbReference type="PANTHER" id="PTHR11647">
    <property type="entry name" value="HYDRANTOINASE/DIHYDROPYRIMIDINASE FAMILY MEMBER"/>
    <property type="match status" value="1"/>
</dbReference>
<dbReference type="EMBL" id="JBHSDU010000014">
    <property type="protein sequence ID" value="MFC4312487.1"/>
    <property type="molecule type" value="Genomic_DNA"/>
</dbReference>